<protein>
    <recommendedName>
        <fullName evidence="3">ABM domain-containing protein</fullName>
    </recommendedName>
</protein>
<gene>
    <name evidence="1" type="ORF">PXH66_20720</name>
</gene>
<dbReference type="Gene3D" id="3.30.70.100">
    <property type="match status" value="1"/>
</dbReference>
<keyword evidence="2" id="KW-1185">Reference proteome</keyword>
<dbReference type="KEGG" id="slom:PXH66_20720"/>
<sequence>MTTDTCVTIVPYFKIKPGCADAFRALTELFVAKAQTESGCLYYGFSFDGDMAHCREGYENAAGLLVHLQNVASLIQEAGQLAETVTLELHGCAAELDKLREPLKDMPAKWFVLENGFRK</sequence>
<dbReference type="RefSeq" id="WP_330931962.1">
    <property type="nucleotide sequence ID" value="NZ_CP119075.1"/>
</dbReference>
<name>A0AAF0CNS8_9BACT</name>
<dbReference type="InterPro" id="IPR011008">
    <property type="entry name" value="Dimeric_a/b-barrel"/>
</dbReference>
<evidence type="ECO:0008006" key="3">
    <source>
        <dbReference type="Google" id="ProtNLM"/>
    </source>
</evidence>
<reference evidence="1" key="1">
    <citation type="submission" date="2023-03" db="EMBL/GenBank/DDBJ databases">
        <title>Lomoglobus Profundus gen. nov., sp. nov., a novel member of the phylum Verrucomicrobia, isolated from deep-marine sediment of South China Sea.</title>
        <authorList>
            <person name="Ahmad T."/>
            <person name="Ishaq S.E."/>
            <person name="Wang F."/>
        </authorList>
    </citation>
    <scope>NUCLEOTIDE SEQUENCE</scope>
    <source>
        <strain evidence="1">LMO-M01</strain>
    </source>
</reference>
<dbReference type="AlphaFoldDB" id="A0AAF0CNS8"/>
<dbReference type="EMBL" id="CP119075">
    <property type="protein sequence ID" value="WED64775.1"/>
    <property type="molecule type" value="Genomic_DNA"/>
</dbReference>
<proteinExistence type="predicted"/>
<dbReference type="SUPFAM" id="SSF54909">
    <property type="entry name" value="Dimeric alpha+beta barrel"/>
    <property type="match status" value="1"/>
</dbReference>
<evidence type="ECO:0000313" key="1">
    <source>
        <dbReference type="EMBL" id="WED64775.1"/>
    </source>
</evidence>
<evidence type="ECO:0000313" key="2">
    <source>
        <dbReference type="Proteomes" id="UP001218638"/>
    </source>
</evidence>
<organism evidence="1 2">
    <name type="scientific">Synoicihabitans lomoniglobus</name>
    <dbReference type="NCBI Taxonomy" id="2909285"/>
    <lineage>
        <taxon>Bacteria</taxon>
        <taxon>Pseudomonadati</taxon>
        <taxon>Verrucomicrobiota</taxon>
        <taxon>Opitutia</taxon>
        <taxon>Opitutales</taxon>
        <taxon>Opitutaceae</taxon>
        <taxon>Synoicihabitans</taxon>
    </lineage>
</organism>
<dbReference type="Proteomes" id="UP001218638">
    <property type="component" value="Chromosome"/>
</dbReference>
<accession>A0AAF0CNS8</accession>